<comment type="caution">
    <text evidence="3">The sequence shown here is derived from an EMBL/GenBank/DDBJ whole genome shotgun (WGS) entry which is preliminary data.</text>
</comment>
<organism evidence="3 4">
    <name type="scientific">Maribacter algarum</name>
    <name type="common">ex Zhang et al. 2020</name>
    <dbReference type="NCBI Taxonomy" id="2578118"/>
    <lineage>
        <taxon>Bacteria</taxon>
        <taxon>Pseudomonadati</taxon>
        <taxon>Bacteroidota</taxon>
        <taxon>Flavobacteriia</taxon>
        <taxon>Flavobacteriales</taxon>
        <taxon>Flavobacteriaceae</taxon>
        <taxon>Maribacter</taxon>
    </lineage>
</organism>
<dbReference type="InterPro" id="IPR025665">
    <property type="entry name" value="Beta-barrel_OMP_2"/>
</dbReference>
<feature type="signal peptide" evidence="1">
    <location>
        <begin position="1"/>
        <end position="20"/>
    </location>
</feature>
<dbReference type="RefSeq" id="WP_138658787.1">
    <property type="nucleotide sequence ID" value="NZ_VATY01000003.1"/>
</dbReference>
<dbReference type="Pfam" id="PF13568">
    <property type="entry name" value="OMP_b-brl_2"/>
    <property type="match status" value="1"/>
</dbReference>
<protein>
    <submittedName>
        <fullName evidence="3">PorT family protein</fullName>
    </submittedName>
</protein>
<evidence type="ECO:0000313" key="4">
    <source>
        <dbReference type="Proteomes" id="UP000310314"/>
    </source>
</evidence>
<dbReference type="AlphaFoldDB" id="A0A5S3PN44"/>
<name>A0A5S3PN44_9FLAO</name>
<dbReference type="OrthoDB" id="947434at2"/>
<dbReference type="Proteomes" id="UP000310314">
    <property type="component" value="Unassembled WGS sequence"/>
</dbReference>
<feature type="chain" id="PRO_5024412237" evidence="1">
    <location>
        <begin position="21"/>
        <end position="195"/>
    </location>
</feature>
<evidence type="ECO:0000256" key="1">
    <source>
        <dbReference type="SAM" id="SignalP"/>
    </source>
</evidence>
<dbReference type="EMBL" id="VATY01000003">
    <property type="protein sequence ID" value="TMM55919.1"/>
    <property type="molecule type" value="Genomic_DNA"/>
</dbReference>
<keyword evidence="4" id="KW-1185">Reference proteome</keyword>
<sequence length="195" mass="21316">MKKVLCSFIFMTFIIAGVNAQVIQGTSNASGGGLSGDMMFGAKAGFGFSTFLGRDFFDITPTPGFYVGGLAEIPAFFDGFYLQPEVVIQLQGADIGAENLNLVYLHIPVMAKYHITDEIAVEFGPQVGFLVADNWDEDISIIDTKKVNIGLNIGGGYRMNENFYFNLRISPGLTRVLDGNNIKNFAFQVGANYFF</sequence>
<reference evidence="3 4" key="1">
    <citation type="submission" date="2019-05" db="EMBL/GenBank/DDBJ databases">
        <authorList>
            <person name="Zhang J.-Y."/>
            <person name="Feg X."/>
            <person name="Du Z.-J."/>
        </authorList>
    </citation>
    <scope>NUCLEOTIDE SEQUENCE [LARGE SCALE GENOMIC DNA]</scope>
    <source>
        <strain evidence="3 4">RZ26</strain>
    </source>
</reference>
<proteinExistence type="predicted"/>
<accession>A0A5S3PN44</accession>
<gene>
    <name evidence="3" type="ORF">FEE95_14820</name>
</gene>
<feature type="domain" description="Outer membrane protein beta-barrel" evidence="2">
    <location>
        <begin position="38"/>
        <end position="177"/>
    </location>
</feature>
<evidence type="ECO:0000313" key="3">
    <source>
        <dbReference type="EMBL" id="TMM55919.1"/>
    </source>
</evidence>
<evidence type="ECO:0000259" key="2">
    <source>
        <dbReference type="Pfam" id="PF13568"/>
    </source>
</evidence>
<keyword evidence="1" id="KW-0732">Signal</keyword>